<reference evidence="3 4" key="2">
    <citation type="submission" date="2018-11" db="EMBL/GenBank/DDBJ databases">
        <authorList>
            <consortium name="Pathogen Informatics"/>
        </authorList>
    </citation>
    <scope>NUCLEOTIDE SEQUENCE [LARGE SCALE GENOMIC DNA]</scope>
</reference>
<gene>
    <name evidence="3" type="ORF">NBR_LOCUS11370</name>
</gene>
<evidence type="ECO:0000313" key="4">
    <source>
        <dbReference type="Proteomes" id="UP000271162"/>
    </source>
</evidence>
<dbReference type="WBParaSite" id="NBR_0001136901-mRNA-1">
    <property type="protein sequence ID" value="NBR_0001136901-mRNA-1"/>
    <property type="gene ID" value="NBR_0001136901"/>
</dbReference>
<evidence type="ECO:0000256" key="1">
    <source>
        <dbReference type="SAM" id="MobiDB-lite"/>
    </source>
</evidence>
<organism evidence="5">
    <name type="scientific">Nippostrongylus brasiliensis</name>
    <name type="common">Rat hookworm</name>
    <dbReference type="NCBI Taxonomy" id="27835"/>
    <lineage>
        <taxon>Eukaryota</taxon>
        <taxon>Metazoa</taxon>
        <taxon>Ecdysozoa</taxon>
        <taxon>Nematoda</taxon>
        <taxon>Chromadorea</taxon>
        <taxon>Rhabditida</taxon>
        <taxon>Rhabditina</taxon>
        <taxon>Rhabditomorpha</taxon>
        <taxon>Strongyloidea</taxon>
        <taxon>Heligmosomidae</taxon>
        <taxon>Nippostrongylus</taxon>
    </lineage>
</organism>
<feature type="chain" id="PRO_5043125295" evidence="2">
    <location>
        <begin position="18"/>
        <end position="87"/>
    </location>
</feature>
<keyword evidence="4" id="KW-1185">Reference proteome</keyword>
<proteinExistence type="predicted"/>
<evidence type="ECO:0000256" key="2">
    <source>
        <dbReference type="SAM" id="SignalP"/>
    </source>
</evidence>
<feature type="region of interest" description="Disordered" evidence="1">
    <location>
        <begin position="65"/>
        <end position="87"/>
    </location>
</feature>
<keyword evidence="2" id="KW-0732">Signal</keyword>
<evidence type="ECO:0000313" key="5">
    <source>
        <dbReference type="WBParaSite" id="NBR_0001136901-mRNA-1"/>
    </source>
</evidence>
<sequence>MIIVVVMVILQAPGTDAGHVHIADLLAVFPLSSGQREIAGSDAFASFSKASSKGRHCQRRKRTNCLMSPIPPQHSKYQNNHKRPSVR</sequence>
<dbReference type="Proteomes" id="UP000271162">
    <property type="component" value="Unassembled WGS sequence"/>
</dbReference>
<evidence type="ECO:0000313" key="3">
    <source>
        <dbReference type="EMBL" id="VDL74959.1"/>
    </source>
</evidence>
<dbReference type="AlphaFoldDB" id="A0A0N4Y5R7"/>
<reference evidence="5" key="1">
    <citation type="submission" date="2017-02" db="UniProtKB">
        <authorList>
            <consortium name="WormBaseParasite"/>
        </authorList>
    </citation>
    <scope>IDENTIFICATION</scope>
</reference>
<feature type="signal peptide" evidence="2">
    <location>
        <begin position="1"/>
        <end position="17"/>
    </location>
</feature>
<accession>A0A0N4Y5R7</accession>
<dbReference type="EMBL" id="UYSL01020511">
    <property type="protein sequence ID" value="VDL74959.1"/>
    <property type="molecule type" value="Genomic_DNA"/>
</dbReference>
<name>A0A0N4Y5R7_NIPBR</name>
<protein>
    <submittedName>
        <fullName evidence="5">Secreted protein</fullName>
    </submittedName>
</protein>